<keyword evidence="6" id="KW-1185">Reference proteome</keyword>
<evidence type="ECO:0000313" key="6">
    <source>
        <dbReference type="Proteomes" id="UP000664835"/>
    </source>
</evidence>
<sequence>MAVANKQEFLTFIIGREHFAVEILRVQEIRGWEKPNPLPNVPHFVKGVVDLRGNIVPIIDLRERFRLTAEYKTTTVVIVVHVITSQGERTVGLVVDAVSDVQTFDMDNLQPPPDISTEVSSQFIIGLANLGSDEVKNAQDSAGRSLQSSTSGMVVLVDIDRLVNESLIEQISATDMPVGNG</sequence>
<organism evidence="5 6">
    <name type="scientific">Thiomicrorhabdus marina</name>
    <dbReference type="NCBI Taxonomy" id="2818442"/>
    <lineage>
        <taxon>Bacteria</taxon>
        <taxon>Pseudomonadati</taxon>
        <taxon>Pseudomonadota</taxon>
        <taxon>Gammaproteobacteria</taxon>
        <taxon>Thiotrichales</taxon>
        <taxon>Piscirickettsiaceae</taxon>
        <taxon>Thiomicrorhabdus</taxon>
    </lineage>
</organism>
<dbReference type="Gene3D" id="2.40.50.180">
    <property type="entry name" value="CheA-289, Domain 4"/>
    <property type="match status" value="1"/>
</dbReference>
<dbReference type="InterPro" id="IPR002545">
    <property type="entry name" value="CheW-lke_dom"/>
</dbReference>
<evidence type="ECO:0000256" key="1">
    <source>
        <dbReference type="ARBA" id="ARBA00004496"/>
    </source>
</evidence>
<name>A0ABS3Q3V7_9GAMM</name>
<feature type="domain" description="CheW-like" evidence="4">
    <location>
        <begin position="6"/>
        <end position="168"/>
    </location>
</feature>
<dbReference type="EMBL" id="JAGETV010000005">
    <property type="protein sequence ID" value="MBO1926783.1"/>
    <property type="molecule type" value="Genomic_DNA"/>
</dbReference>
<dbReference type="SUPFAM" id="SSF50341">
    <property type="entry name" value="CheW-like"/>
    <property type="match status" value="1"/>
</dbReference>
<evidence type="ECO:0000259" key="4">
    <source>
        <dbReference type="PROSITE" id="PS50851"/>
    </source>
</evidence>
<comment type="caution">
    <text evidence="5">The sequence shown here is derived from an EMBL/GenBank/DDBJ whole genome shotgun (WGS) entry which is preliminary data.</text>
</comment>
<dbReference type="RefSeq" id="WP_208148322.1">
    <property type="nucleotide sequence ID" value="NZ_JAGETV010000005.1"/>
</dbReference>
<keyword evidence="3" id="KW-0963">Cytoplasm</keyword>
<dbReference type="PROSITE" id="PS50851">
    <property type="entry name" value="CHEW"/>
    <property type="match status" value="1"/>
</dbReference>
<dbReference type="InterPro" id="IPR039315">
    <property type="entry name" value="CheW"/>
</dbReference>
<dbReference type="PANTHER" id="PTHR22617">
    <property type="entry name" value="CHEMOTAXIS SENSOR HISTIDINE KINASE-RELATED"/>
    <property type="match status" value="1"/>
</dbReference>
<proteinExistence type="predicted"/>
<evidence type="ECO:0000313" key="5">
    <source>
        <dbReference type="EMBL" id="MBO1926783.1"/>
    </source>
</evidence>
<evidence type="ECO:0000256" key="3">
    <source>
        <dbReference type="ARBA" id="ARBA00022490"/>
    </source>
</evidence>
<dbReference type="Pfam" id="PF01584">
    <property type="entry name" value="CheW"/>
    <property type="match status" value="1"/>
</dbReference>
<dbReference type="Gene3D" id="2.30.30.40">
    <property type="entry name" value="SH3 Domains"/>
    <property type="match status" value="1"/>
</dbReference>
<evidence type="ECO:0000256" key="2">
    <source>
        <dbReference type="ARBA" id="ARBA00021483"/>
    </source>
</evidence>
<comment type="subcellular location">
    <subcellularLocation>
        <location evidence="1">Cytoplasm</location>
    </subcellularLocation>
</comment>
<accession>A0ABS3Q3V7</accession>
<reference evidence="5 6" key="1">
    <citation type="submission" date="2021-03" db="EMBL/GenBank/DDBJ databases">
        <title>Thiomicrorhabdus sp.nov.,novel sulfur-oxidizing bacteria isolated from coastal sediment.</title>
        <authorList>
            <person name="Liu X."/>
        </authorList>
    </citation>
    <scope>NUCLEOTIDE SEQUENCE [LARGE SCALE GENOMIC DNA]</scope>
    <source>
        <strain evidence="5 6">6S2-11</strain>
    </source>
</reference>
<dbReference type="PANTHER" id="PTHR22617:SF45">
    <property type="entry name" value="CHEMOTAXIS PROTEIN CHEW"/>
    <property type="match status" value="1"/>
</dbReference>
<gene>
    <name evidence="5" type="ORF">J3998_04275</name>
</gene>
<dbReference type="Proteomes" id="UP000664835">
    <property type="component" value="Unassembled WGS sequence"/>
</dbReference>
<dbReference type="SMART" id="SM00260">
    <property type="entry name" value="CheW"/>
    <property type="match status" value="1"/>
</dbReference>
<protein>
    <recommendedName>
        <fullName evidence="2">Chemotaxis protein CheW</fullName>
    </recommendedName>
</protein>
<dbReference type="InterPro" id="IPR036061">
    <property type="entry name" value="CheW-like_dom_sf"/>
</dbReference>